<dbReference type="PANTHER" id="PTHR23135">
    <property type="entry name" value="MUR LIGASE FAMILY MEMBER"/>
    <property type="match status" value="1"/>
</dbReference>
<evidence type="ECO:0000256" key="4">
    <source>
        <dbReference type="RuleBase" id="RU004135"/>
    </source>
</evidence>
<dbReference type="InterPro" id="IPR036565">
    <property type="entry name" value="Mur-like_cat_sf"/>
</dbReference>
<dbReference type="GO" id="GO:0051301">
    <property type="term" value="P:cell division"/>
    <property type="evidence" value="ECO:0007669"/>
    <property type="project" value="UniProtKB-KW"/>
</dbReference>
<dbReference type="RefSeq" id="WP_104688154.1">
    <property type="nucleotide sequence ID" value="NZ_PNFV01000002.1"/>
</dbReference>
<dbReference type="GO" id="GO:0009252">
    <property type="term" value="P:peptidoglycan biosynthetic process"/>
    <property type="evidence" value="ECO:0007669"/>
    <property type="project" value="UniProtKB-UniRule"/>
</dbReference>
<dbReference type="SUPFAM" id="SSF63418">
    <property type="entry name" value="MurE/MurF N-terminal domain"/>
    <property type="match status" value="1"/>
</dbReference>
<dbReference type="InterPro" id="IPR013221">
    <property type="entry name" value="Mur_ligase_cen"/>
</dbReference>
<keyword evidence="3 4" id="KW-0961">Cell wall biogenesis/degradation</keyword>
<comment type="pathway">
    <text evidence="1 3 4">Cell wall biogenesis; peptidoglycan biosynthesis.</text>
</comment>
<dbReference type="InterPro" id="IPR036615">
    <property type="entry name" value="Mur_ligase_C_dom_sf"/>
</dbReference>
<dbReference type="Gene3D" id="3.90.190.20">
    <property type="entry name" value="Mur ligase, C-terminal domain"/>
    <property type="match status" value="1"/>
</dbReference>
<name>A0A2J6NP01_9LACO</name>
<feature type="binding site" evidence="3">
    <location>
        <begin position="173"/>
        <end position="174"/>
    </location>
    <ligand>
        <name>UDP-N-acetyl-alpha-D-muramoyl-L-alanyl-D-glutamate</name>
        <dbReference type="ChEBI" id="CHEBI:83900"/>
    </ligand>
</feature>
<dbReference type="UniPathway" id="UPA00219"/>
<keyword evidence="3" id="KW-0460">Magnesium</keyword>
<dbReference type="SUPFAM" id="SSF53623">
    <property type="entry name" value="MurD-like peptide ligases, catalytic domain"/>
    <property type="match status" value="1"/>
</dbReference>
<evidence type="ECO:0000313" key="7">
    <source>
        <dbReference type="EMBL" id="PMB83052.1"/>
    </source>
</evidence>
<organism evidence="7 8">
    <name type="scientific">Limosilactobacillus pontis</name>
    <dbReference type="NCBI Taxonomy" id="35787"/>
    <lineage>
        <taxon>Bacteria</taxon>
        <taxon>Bacillati</taxon>
        <taxon>Bacillota</taxon>
        <taxon>Bacilli</taxon>
        <taxon>Lactobacillales</taxon>
        <taxon>Lactobacillaceae</taxon>
        <taxon>Limosilactobacillus</taxon>
    </lineage>
</organism>
<sequence length="513" mass="57463">MLSLKEMTDLLKAEGLYKETIVNGHWSYTLPSVAAKVVPQSLAYDSRKVADGTLFFCKGNNFNPKYLENAIAAGASAFMSELVYHDELSTAAQAVPQIIVTDIQKAMATVARYFYGCPEKELQLVGFTGTKGKTTSVYFTRHILRHVYGPIVGQFSSIDECLDGEHFIESHLTTPESLDLFRMMREAVDNGMKYLVMEVSSQAYKKSRVYGLHFNIGVFLNISPDHISPVEHPTFDDYLYCKSQIIVNSDTVILNRDMDYYDLLSQKARELGKKLITFGSDQGDADYRYHGGQHGHFSVSTHNADLPQVDGDFRIMIPGHFNYSNALAAIAVSAQLKDDSDDFAAGLKETKVPGRMEFLKNKQGLVACVDYAHNYLSLKESFSFMKHEYPDGRLIVVIGAAGGKAESRRKDIGRALSEFADVAILTSEDNFFEDPHHIDEAIKEHITNPNVQVIINVDRVAAIKEAFAMAKPGDAMFMAAKGREQFMHERGHDVPYVGDYQLSKQLMEEYDKK</sequence>
<comment type="cofactor">
    <cofactor evidence="3">
        <name>Mg(2+)</name>
        <dbReference type="ChEBI" id="CHEBI:18420"/>
    </cofactor>
</comment>
<evidence type="ECO:0000256" key="1">
    <source>
        <dbReference type="ARBA" id="ARBA00004752"/>
    </source>
</evidence>
<dbReference type="GO" id="GO:0016881">
    <property type="term" value="F:acid-amino acid ligase activity"/>
    <property type="evidence" value="ECO:0007669"/>
    <property type="project" value="UniProtKB-UniRule"/>
</dbReference>
<feature type="binding site" evidence="3">
    <location>
        <begin position="129"/>
        <end position="135"/>
    </location>
    <ligand>
        <name>ATP</name>
        <dbReference type="ChEBI" id="CHEBI:30616"/>
    </ligand>
</feature>
<accession>A0A2J6NP01</accession>
<evidence type="ECO:0000256" key="2">
    <source>
        <dbReference type="ARBA" id="ARBA00005898"/>
    </source>
</evidence>
<feature type="domain" description="Mur ligase C-terminal" evidence="5">
    <location>
        <begin position="354"/>
        <end position="482"/>
    </location>
</feature>
<evidence type="ECO:0000256" key="3">
    <source>
        <dbReference type="HAMAP-Rule" id="MF_00208"/>
    </source>
</evidence>
<protein>
    <recommendedName>
        <fullName evidence="3">UDP-N-acetylmuramyl-tripeptide synthetase</fullName>
        <ecNumber evidence="3">6.3.2.-</ecNumber>
    </recommendedName>
    <alternativeName>
        <fullName evidence="3">UDP-MurNAc-tripeptide synthetase</fullName>
    </alternativeName>
</protein>
<dbReference type="Gene3D" id="3.40.1390.10">
    <property type="entry name" value="MurE/MurF, N-terminal domain"/>
    <property type="match status" value="1"/>
</dbReference>
<comment type="function">
    <text evidence="3">Catalyzes the addition of an amino acid to the nucleotide precursor UDP-N-acetylmuramoyl-L-alanyl-D-glutamate (UMAG) in the biosynthesis of bacterial cell-wall peptidoglycan.</text>
</comment>
<dbReference type="GO" id="GO:0071555">
    <property type="term" value="P:cell wall organization"/>
    <property type="evidence" value="ECO:0007669"/>
    <property type="project" value="UniProtKB-KW"/>
</dbReference>
<feature type="binding site" evidence="3">
    <location>
        <position position="46"/>
    </location>
    <ligand>
        <name>UDP-N-acetyl-alpha-D-muramoyl-L-alanyl-D-glutamate</name>
        <dbReference type="ChEBI" id="CHEBI:83900"/>
    </ligand>
</feature>
<dbReference type="GO" id="GO:0008360">
    <property type="term" value="P:regulation of cell shape"/>
    <property type="evidence" value="ECO:0007669"/>
    <property type="project" value="UniProtKB-KW"/>
</dbReference>
<comment type="similarity">
    <text evidence="2 3">Belongs to the MurCDEF family. MurE subfamily.</text>
</comment>
<dbReference type="OrthoDB" id="9800958at2"/>
<evidence type="ECO:0000313" key="8">
    <source>
        <dbReference type="Proteomes" id="UP000239920"/>
    </source>
</evidence>
<dbReference type="EC" id="6.3.2.-" evidence="3"/>
<dbReference type="AlphaFoldDB" id="A0A2J6NP01"/>
<comment type="subcellular location">
    <subcellularLocation>
        <location evidence="3 4">Cytoplasm</location>
    </subcellularLocation>
</comment>
<dbReference type="GO" id="GO:0005524">
    <property type="term" value="F:ATP binding"/>
    <property type="evidence" value="ECO:0007669"/>
    <property type="project" value="UniProtKB-UniRule"/>
</dbReference>
<feature type="binding site" evidence="3">
    <location>
        <position position="208"/>
    </location>
    <ligand>
        <name>UDP-N-acetyl-alpha-D-muramoyl-L-alanyl-D-glutamate</name>
        <dbReference type="ChEBI" id="CHEBI:83900"/>
    </ligand>
</feature>
<dbReference type="GO" id="GO:0000287">
    <property type="term" value="F:magnesium ion binding"/>
    <property type="evidence" value="ECO:0007669"/>
    <property type="project" value="UniProtKB-UniRule"/>
</dbReference>
<comment type="PTM">
    <text evidence="3">Carboxylation is probably crucial for Mg(2+) binding and, consequently, for the gamma-phosphate positioning of ATP.</text>
</comment>
<evidence type="ECO:0000259" key="6">
    <source>
        <dbReference type="Pfam" id="PF08245"/>
    </source>
</evidence>
<evidence type="ECO:0000259" key="5">
    <source>
        <dbReference type="Pfam" id="PF02875"/>
    </source>
</evidence>
<dbReference type="EMBL" id="PNFV01000002">
    <property type="protein sequence ID" value="PMB83052.1"/>
    <property type="molecule type" value="Genomic_DNA"/>
</dbReference>
<dbReference type="Proteomes" id="UP000239920">
    <property type="component" value="Unassembled WGS sequence"/>
</dbReference>
<dbReference type="PANTHER" id="PTHR23135:SF4">
    <property type="entry name" value="UDP-N-ACETYLMURAMOYL-L-ALANYL-D-GLUTAMATE--2,6-DIAMINOPIMELATE LIGASE MURE HOMOLOG, CHLOROPLASTIC"/>
    <property type="match status" value="1"/>
</dbReference>
<feature type="binding site" evidence="3">
    <location>
        <position position="200"/>
    </location>
    <ligand>
        <name>UDP-N-acetyl-alpha-D-muramoyl-L-alanyl-D-glutamate</name>
        <dbReference type="ChEBI" id="CHEBI:83900"/>
    </ligand>
</feature>
<keyword evidence="3" id="KW-0547">Nucleotide-binding</keyword>
<keyword evidence="3 4" id="KW-0131">Cell cycle</keyword>
<comment type="caution">
    <text evidence="7">The sequence shown here is derived from an EMBL/GenBank/DDBJ whole genome shotgun (WGS) entry which is preliminary data.</text>
</comment>
<dbReference type="Pfam" id="PF08245">
    <property type="entry name" value="Mur_ligase_M"/>
    <property type="match status" value="1"/>
</dbReference>
<keyword evidence="3 4" id="KW-0132">Cell division</keyword>
<keyword evidence="3" id="KW-0963">Cytoplasm</keyword>
<keyword evidence="3 7" id="KW-0436">Ligase</keyword>
<keyword evidence="3 4" id="KW-0133">Cell shape</keyword>
<keyword evidence="3 4" id="KW-0573">Peptidoglycan synthesis</keyword>
<dbReference type="Gene3D" id="3.40.1190.10">
    <property type="entry name" value="Mur-like, catalytic domain"/>
    <property type="match status" value="1"/>
</dbReference>
<feature type="modified residue" description="N6-carboxylysine" evidence="3">
    <location>
        <position position="242"/>
    </location>
</feature>
<dbReference type="InterPro" id="IPR005761">
    <property type="entry name" value="UDP-N-AcMur-Glu-dNH2Pim_ligase"/>
</dbReference>
<dbReference type="InterPro" id="IPR004101">
    <property type="entry name" value="Mur_ligase_C"/>
</dbReference>
<dbReference type="NCBIfam" id="TIGR01085">
    <property type="entry name" value="murE"/>
    <property type="match status" value="1"/>
</dbReference>
<comment type="caution">
    <text evidence="3">Lacks conserved residue(s) required for the propagation of feature annotation.</text>
</comment>
<keyword evidence="3" id="KW-0067">ATP-binding</keyword>
<dbReference type="InterPro" id="IPR035911">
    <property type="entry name" value="MurE/MurF_N"/>
</dbReference>
<gene>
    <name evidence="3" type="primary">murE</name>
    <name evidence="7" type="ORF">CK797_02075</name>
</gene>
<reference evidence="7 8" key="1">
    <citation type="submission" date="2017-09" db="EMBL/GenBank/DDBJ databases">
        <title>Bacterial strain isolated from the female urinary microbiota.</title>
        <authorList>
            <person name="Thomas-White K."/>
            <person name="Kumar N."/>
            <person name="Forster S."/>
            <person name="Putonti C."/>
            <person name="Lawley T."/>
            <person name="Wolfe A.J."/>
        </authorList>
    </citation>
    <scope>NUCLEOTIDE SEQUENCE [LARGE SCALE GENOMIC DNA]</scope>
    <source>
        <strain evidence="7 8">UMB0683</strain>
    </source>
</reference>
<dbReference type="Pfam" id="PF02875">
    <property type="entry name" value="Mur_ligase_C"/>
    <property type="match status" value="1"/>
</dbReference>
<feature type="domain" description="Mur ligase central" evidence="6">
    <location>
        <begin position="128"/>
        <end position="332"/>
    </location>
</feature>
<proteinExistence type="inferred from homology"/>
<dbReference type="GO" id="GO:0005737">
    <property type="term" value="C:cytoplasm"/>
    <property type="evidence" value="ECO:0007669"/>
    <property type="project" value="UniProtKB-SubCell"/>
</dbReference>
<dbReference type="HAMAP" id="MF_00208">
    <property type="entry name" value="MurE"/>
    <property type="match status" value="1"/>
</dbReference>
<dbReference type="SUPFAM" id="SSF53244">
    <property type="entry name" value="MurD-like peptide ligases, peptide-binding domain"/>
    <property type="match status" value="1"/>
</dbReference>